<evidence type="ECO:0000256" key="4">
    <source>
        <dbReference type="ARBA" id="ARBA00022525"/>
    </source>
</evidence>
<dbReference type="PANTHER" id="PTHR31232">
    <property type="match status" value="1"/>
</dbReference>
<comment type="caution">
    <text evidence="7">The sequence shown here is derived from an EMBL/GenBank/DDBJ whole genome shotgun (WGS) entry which is preliminary data.</text>
</comment>
<name>A0A9D5B7Q6_PEA</name>
<evidence type="ECO:0000256" key="3">
    <source>
        <dbReference type="ARBA" id="ARBA00022471"/>
    </source>
</evidence>
<evidence type="ECO:0000256" key="2">
    <source>
        <dbReference type="ARBA" id="ARBA00005581"/>
    </source>
</evidence>
<gene>
    <name evidence="7" type="ORF">KIW84_023243</name>
</gene>
<evidence type="ECO:0000256" key="1">
    <source>
        <dbReference type="ARBA" id="ARBA00004613"/>
    </source>
</evidence>
<dbReference type="GO" id="GO:0060320">
    <property type="term" value="P:rejection of self pollen"/>
    <property type="evidence" value="ECO:0007669"/>
    <property type="project" value="UniProtKB-KW"/>
</dbReference>
<accession>A0A9D5B7Q6</accession>
<evidence type="ECO:0000313" key="7">
    <source>
        <dbReference type="EMBL" id="KAI5437048.1"/>
    </source>
</evidence>
<feature type="chain" id="PRO_5039747445" description="S-protein homolog" evidence="6">
    <location>
        <begin position="25"/>
        <end position="139"/>
    </location>
</feature>
<evidence type="ECO:0000256" key="6">
    <source>
        <dbReference type="RuleBase" id="RU367044"/>
    </source>
</evidence>
<dbReference type="AlphaFoldDB" id="A0A9D5B7Q6"/>
<dbReference type="Pfam" id="PF05938">
    <property type="entry name" value="Self-incomp_S1"/>
    <property type="match status" value="1"/>
</dbReference>
<evidence type="ECO:0000256" key="5">
    <source>
        <dbReference type="ARBA" id="ARBA00022729"/>
    </source>
</evidence>
<organism evidence="7 8">
    <name type="scientific">Pisum sativum</name>
    <name type="common">Garden pea</name>
    <name type="synonym">Lathyrus oleraceus</name>
    <dbReference type="NCBI Taxonomy" id="3888"/>
    <lineage>
        <taxon>Eukaryota</taxon>
        <taxon>Viridiplantae</taxon>
        <taxon>Streptophyta</taxon>
        <taxon>Embryophyta</taxon>
        <taxon>Tracheophyta</taxon>
        <taxon>Spermatophyta</taxon>
        <taxon>Magnoliopsida</taxon>
        <taxon>eudicotyledons</taxon>
        <taxon>Gunneridae</taxon>
        <taxon>Pentapetalae</taxon>
        <taxon>rosids</taxon>
        <taxon>fabids</taxon>
        <taxon>Fabales</taxon>
        <taxon>Fabaceae</taxon>
        <taxon>Papilionoideae</taxon>
        <taxon>50 kb inversion clade</taxon>
        <taxon>NPAAA clade</taxon>
        <taxon>Hologalegina</taxon>
        <taxon>IRL clade</taxon>
        <taxon>Fabeae</taxon>
        <taxon>Lathyrus</taxon>
    </lineage>
</organism>
<dbReference type="Gramene" id="Psat02G0324300-T1">
    <property type="protein sequence ID" value="KAI5437048.1"/>
    <property type="gene ID" value="KIW84_023243"/>
</dbReference>
<comment type="subcellular location">
    <subcellularLocation>
        <location evidence="1 6">Secreted</location>
    </subcellularLocation>
</comment>
<evidence type="ECO:0000313" key="8">
    <source>
        <dbReference type="Proteomes" id="UP001058974"/>
    </source>
</evidence>
<dbReference type="GO" id="GO:0005576">
    <property type="term" value="C:extracellular region"/>
    <property type="evidence" value="ECO:0007669"/>
    <property type="project" value="UniProtKB-SubCell"/>
</dbReference>
<reference evidence="7 8" key="1">
    <citation type="journal article" date="2022" name="Nat. Genet.">
        <title>Improved pea reference genome and pan-genome highlight genomic features and evolutionary characteristics.</title>
        <authorList>
            <person name="Yang T."/>
            <person name="Liu R."/>
            <person name="Luo Y."/>
            <person name="Hu S."/>
            <person name="Wang D."/>
            <person name="Wang C."/>
            <person name="Pandey M.K."/>
            <person name="Ge S."/>
            <person name="Xu Q."/>
            <person name="Li N."/>
            <person name="Li G."/>
            <person name="Huang Y."/>
            <person name="Saxena R.K."/>
            <person name="Ji Y."/>
            <person name="Li M."/>
            <person name="Yan X."/>
            <person name="He Y."/>
            <person name="Liu Y."/>
            <person name="Wang X."/>
            <person name="Xiang C."/>
            <person name="Varshney R.K."/>
            <person name="Ding H."/>
            <person name="Gao S."/>
            <person name="Zong X."/>
        </authorList>
    </citation>
    <scope>NUCLEOTIDE SEQUENCE [LARGE SCALE GENOMIC DNA]</scope>
    <source>
        <strain evidence="7 8">cv. Zhongwan 6</strain>
    </source>
</reference>
<feature type="signal peptide" evidence="6">
    <location>
        <begin position="1"/>
        <end position="24"/>
    </location>
</feature>
<dbReference type="Gramene" id="PSAT_LOCUS9093_t1">
    <property type="protein sequence ID" value="CAL5188944.1"/>
    <property type="gene ID" value="PSAT_LOCUS9093"/>
</dbReference>
<proteinExistence type="inferred from homology"/>
<dbReference type="PANTHER" id="PTHR31232:SF149">
    <property type="entry name" value="S-PROTEIN HOMOLOG"/>
    <property type="match status" value="1"/>
</dbReference>
<keyword evidence="8" id="KW-1185">Reference proteome</keyword>
<comment type="similarity">
    <text evidence="2 6">Belongs to the plant self-incompatibility (S1) protein family.</text>
</comment>
<dbReference type="Proteomes" id="UP001058974">
    <property type="component" value="Chromosome 2"/>
</dbReference>
<dbReference type="InterPro" id="IPR010264">
    <property type="entry name" value="Self-incomp_S1"/>
</dbReference>
<dbReference type="EMBL" id="JAMSHJ010000002">
    <property type="protein sequence ID" value="KAI5437048.1"/>
    <property type="molecule type" value="Genomic_DNA"/>
</dbReference>
<sequence length="139" mass="15993">MSPTLMRIIAHFSLVLLLVAVSEAAIFPHRVDIELLNKLSDNKKLTIHCYERYGEDLGELILPPGGKLNFAFRPRVVGKSSKYYCSLKWDGSNLKWFDMWSQGRDYNACRVCKWIVNEKEACRFDYGTGAYSVCVVYNQ</sequence>
<keyword evidence="4 6" id="KW-0964">Secreted</keyword>
<keyword evidence="5 6" id="KW-0732">Signal</keyword>
<protein>
    <recommendedName>
        <fullName evidence="6">S-protein homolog</fullName>
    </recommendedName>
</protein>
<keyword evidence="3 6" id="KW-0713">Self-incompatibility</keyword>